<organism evidence="1 2">
    <name type="scientific">Angomonas deanei</name>
    <dbReference type="NCBI Taxonomy" id="59799"/>
    <lineage>
        <taxon>Eukaryota</taxon>
        <taxon>Discoba</taxon>
        <taxon>Euglenozoa</taxon>
        <taxon>Kinetoplastea</taxon>
        <taxon>Metakinetoplastina</taxon>
        <taxon>Trypanosomatida</taxon>
        <taxon>Trypanosomatidae</taxon>
        <taxon>Strigomonadinae</taxon>
        <taxon>Angomonas</taxon>
    </lineage>
</organism>
<proteinExistence type="predicted"/>
<dbReference type="VEuPathDB" id="TriTrypDB:ADEAN_000730500"/>
<reference evidence="1 2" key="1">
    <citation type="submission" date="2020-08" db="EMBL/GenBank/DDBJ databases">
        <authorList>
            <person name="Newling K."/>
            <person name="Davey J."/>
            <person name="Forrester S."/>
        </authorList>
    </citation>
    <scope>NUCLEOTIDE SEQUENCE [LARGE SCALE GENOMIC DNA]</scope>
    <source>
        <strain evidence="2">Crithidia deanei Carvalho (ATCC PRA-265)</strain>
    </source>
</reference>
<dbReference type="AlphaFoldDB" id="A0A7G2CML2"/>
<gene>
    <name evidence="1" type="ORF">ADEAN_000730500</name>
</gene>
<name>A0A7G2CML2_9TRYP</name>
<keyword evidence="2" id="KW-1185">Reference proteome</keyword>
<evidence type="ECO:0000313" key="2">
    <source>
        <dbReference type="Proteomes" id="UP000515908"/>
    </source>
</evidence>
<evidence type="ECO:0000313" key="1">
    <source>
        <dbReference type="EMBL" id="CAD2219793.1"/>
    </source>
</evidence>
<accession>A0A7G2CML2</accession>
<dbReference type="Proteomes" id="UP000515908">
    <property type="component" value="Chromosome 15"/>
</dbReference>
<sequence>MKRVRHHFRTPLARIRRVKLDHRLCFALIGCLLLCLTVALLYQRNETYPTPVDLSRYPSLTNEQSIRGRITPLHVVLTCSTFKATHNPSLHSSLLAARERYTTDDIRCDAPQGDTSMYPWWALPSSKARKGNPYLLVQGISAPDSDRRNMRNSQRDTFLRYKGAATRRNGFRDEILFLYILSAHYSTTESLQVTHYRDATVVSGGDESLRTVTPPTELRITRFAVDESLKHLDVLWMINYTQPNGNVTGNASGAYSKWRSDVHVGLSKVVFTFLLYASYQFPNVPFIGEADDDVFYKVPQLLIELETMRAEMDAFSRKSKHYRISGAYYGIRREFRGSFFTPGFFVVLSNSLLRTLHDLPDEGEPLNPTSHSNHIRRMIQLALEPYEVSRQDLYTQYELVGEDVAVSVLVRYVGWYMRERSLRDHNEKVDLPYHRVESPCRIHDILLYDYNANPHRKNTICTHIRRTPERFYQLFLYMSNPTGLFNRSDSETVKFIQELRWDEDDVYDHINFAALEQSPLWQELFPSDPSRRDATLGNDAPWWDDTHTTSLPFALGVSTNTTDLLRASTVSSKFDRKLLNITPPDGDPAVNVVGLPQHHLCCRRHKDSKTEQKN</sequence>
<protein>
    <submittedName>
        <fullName evidence="1">Uncharacterized protein</fullName>
    </submittedName>
</protein>
<dbReference type="EMBL" id="LR877159">
    <property type="protein sequence ID" value="CAD2219793.1"/>
    <property type="molecule type" value="Genomic_DNA"/>
</dbReference>